<evidence type="ECO:0000259" key="1">
    <source>
        <dbReference type="SMART" id="SM00953"/>
    </source>
</evidence>
<name>A0A140IE38_9RHOO</name>
<dbReference type="InterPro" id="IPR014914">
    <property type="entry name" value="RES_dom"/>
</dbReference>
<dbReference type="EMBL" id="CP014646">
    <property type="protein sequence ID" value="AMO36013.1"/>
    <property type="molecule type" value="Genomic_DNA"/>
</dbReference>
<dbReference type="Proteomes" id="UP000036902">
    <property type="component" value="Chromosome"/>
</dbReference>
<dbReference type="RefSeq" id="WP_048709183.1">
    <property type="nucleotide sequence ID" value="NZ_CP014646.1"/>
</dbReference>
<evidence type="ECO:0000313" key="3">
    <source>
        <dbReference type="Proteomes" id="UP000036902"/>
    </source>
</evidence>
<dbReference type="AlphaFoldDB" id="A0A140IE38"/>
<evidence type="ECO:0000313" key="2">
    <source>
        <dbReference type="EMBL" id="AMO36013.1"/>
    </source>
</evidence>
<dbReference type="KEGG" id="thu:AC731_003090"/>
<reference evidence="3" key="1">
    <citation type="submission" date="2016-03" db="EMBL/GenBank/DDBJ databases">
        <authorList>
            <person name="Ma C."/>
            <person name="Zhou S."/>
            <person name="Yang G."/>
        </authorList>
    </citation>
    <scope>NUCLEOTIDE SEQUENCE [LARGE SCALE GENOMIC DNA]</scope>
    <source>
        <strain evidence="3">SgZ-1</strain>
    </source>
</reference>
<protein>
    <recommendedName>
        <fullName evidence="1">RES domain-containing protein</fullName>
    </recommendedName>
</protein>
<keyword evidence="3" id="KW-1185">Reference proteome</keyword>
<dbReference type="STRING" id="1134435.AC731_003090"/>
<accession>A0A140IE38</accession>
<gene>
    <name evidence="2" type="ORF">AC731_003090</name>
</gene>
<proteinExistence type="predicted"/>
<dbReference type="Pfam" id="PF08808">
    <property type="entry name" value="RES"/>
    <property type="match status" value="1"/>
</dbReference>
<feature type="domain" description="RES" evidence="1">
    <location>
        <begin position="29"/>
        <end position="160"/>
    </location>
</feature>
<sequence length="170" mass="18402">MAARTATLWRLAQDWIDLETGALLCAAEDFTCAGNGAVAVGGRWNSVGKPVIYLADSLALAQLEKRVHTPLRPPRDLVAVEVTLPAALVAAAETVEPPEGWDAPNVDWSVGSTVSQRTGDEWLARGTSLLLRVPSVVVPVGWNYLLNPAHAGARRLLTRRIGYRPDQCLW</sequence>
<organism evidence="2 3">
    <name type="scientific">Thauera humireducens</name>
    <dbReference type="NCBI Taxonomy" id="1134435"/>
    <lineage>
        <taxon>Bacteria</taxon>
        <taxon>Pseudomonadati</taxon>
        <taxon>Pseudomonadota</taxon>
        <taxon>Betaproteobacteria</taxon>
        <taxon>Rhodocyclales</taxon>
        <taxon>Zoogloeaceae</taxon>
        <taxon>Thauera</taxon>
    </lineage>
</organism>
<dbReference type="SMART" id="SM00953">
    <property type="entry name" value="RES"/>
    <property type="match status" value="1"/>
</dbReference>